<dbReference type="SMART" id="SM00564">
    <property type="entry name" value="PQQ"/>
    <property type="match status" value="7"/>
</dbReference>
<reference evidence="6 7" key="1">
    <citation type="submission" date="2023-04" db="EMBL/GenBank/DDBJ databases">
        <title>Marinobulbifer ophiurae gen. nov., sp. Nov., isolate from tissue of brittle star Ophioplocus japonicus.</title>
        <authorList>
            <person name="Kawano K."/>
            <person name="Sawayama S."/>
            <person name="Nakagawa S."/>
        </authorList>
    </citation>
    <scope>NUCLEOTIDE SEQUENCE [LARGE SCALE GENOMIC DNA]</scope>
    <source>
        <strain evidence="6 7">NKW57</strain>
    </source>
</reference>
<feature type="domain" description="Pyrrolo-quinoline quinone repeat" evidence="5">
    <location>
        <begin position="77"/>
        <end position="308"/>
    </location>
</feature>
<dbReference type="InterPro" id="IPR018391">
    <property type="entry name" value="PQQ_b-propeller_rpt"/>
</dbReference>
<evidence type="ECO:0000256" key="2">
    <source>
        <dbReference type="ARBA" id="ARBA00023136"/>
    </source>
</evidence>
<keyword evidence="3 4" id="KW-0998">Cell outer membrane</keyword>
<organism evidence="6 7">
    <name type="scientific">Biformimicrobium ophioploci</name>
    <dbReference type="NCBI Taxonomy" id="3036711"/>
    <lineage>
        <taxon>Bacteria</taxon>
        <taxon>Pseudomonadati</taxon>
        <taxon>Pseudomonadota</taxon>
        <taxon>Gammaproteobacteria</taxon>
        <taxon>Cellvibrionales</taxon>
        <taxon>Microbulbiferaceae</taxon>
        <taxon>Biformimicrobium</taxon>
    </lineage>
</organism>
<comment type="subunit">
    <text evidence="4">Part of the Bam complex.</text>
</comment>
<dbReference type="InterPro" id="IPR017687">
    <property type="entry name" value="BamB"/>
</dbReference>
<dbReference type="Pfam" id="PF13360">
    <property type="entry name" value="PQQ_2"/>
    <property type="match status" value="1"/>
</dbReference>
<dbReference type="Proteomes" id="UP001224392">
    <property type="component" value="Unassembled WGS sequence"/>
</dbReference>
<dbReference type="PANTHER" id="PTHR34512">
    <property type="entry name" value="CELL SURFACE PROTEIN"/>
    <property type="match status" value="1"/>
</dbReference>
<dbReference type="InterPro" id="IPR015943">
    <property type="entry name" value="WD40/YVTN_repeat-like_dom_sf"/>
</dbReference>
<evidence type="ECO:0000313" key="6">
    <source>
        <dbReference type="EMBL" id="GMG87400.1"/>
    </source>
</evidence>
<evidence type="ECO:0000256" key="4">
    <source>
        <dbReference type="HAMAP-Rule" id="MF_00923"/>
    </source>
</evidence>
<evidence type="ECO:0000259" key="5">
    <source>
        <dbReference type="Pfam" id="PF13360"/>
    </source>
</evidence>
<comment type="similarity">
    <text evidence="4">Belongs to the BamB family.</text>
</comment>
<dbReference type="RefSeq" id="WP_285764030.1">
    <property type="nucleotide sequence ID" value="NZ_BSYJ01000003.1"/>
</dbReference>
<evidence type="ECO:0000256" key="1">
    <source>
        <dbReference type="ARBA" id="ARBA00022729"/>
    </source>
</evidence>
<keyword evidence="2 4" id="KW-0472">Membrane</keyword>
<comment type="caution">
    <text evidence="6">The sequence shown here is derived from an EMBL/GenBank/DDBJ whole genome shotgun (WGS) entry which is preliminary data.</text>
</comment>
<protein>
    <recommendedName>
        <fullName evidence="4">Outer membrane protein assembly factor BamB</fullName>
    </recommendedName>
</protein>
<keyword evidence="4" id="KW-0564">Palmitate</keyword>
<name>A0ABQ6LZ82_9GAMM</name>
<dbReference type="SUPFAM" id="SSF50998">
    <property type="entry name" value="Quinoprotein alcohol dehydrogenase-like"/>
    <property type="match status" value="1"/>
</dbReference>
<accession>A0ABQ6LZ82</accession>
<comment type="function">
    <text evidence="4">Part of the outer membrane protein assembly complex, which is involved in assembly and insertion of beta-barrel proteins into the outer membrane.</text>
</comment>
<dbReference type="Gene3D" id="2.130.10.10">
    <property type="entry name" value="YVTN repeat-like/Quinoprotein amine dehydrogenase"/>
    <property type="match status" value="1"/>
</dbReference>
<dbReference type="InterPro" id="IPR002372">
    <property type="entry name" value="PQQ_rpt_dom"/>
</dbReference>
<dbReference type="PROSITE" id="PS51257">
    <property type="entry name" value="PROKAR_LIPOPROTEIN"/>
    <property type="match status" value="1"/>
</dbReference>
<sequence length="385" mass="40578">MTNSLKQLGVLLLALAIAACSSNKEKENTDPVPLPSIQESRFLETLWKTKVGDIDTARYAMLRPAISDSNIYVADSDGRVMALNRFDGERVWRVDLGQDIGGGVGYGDGVVVVASYNGEVIGVDSGNGAVLWRAQLSSEVLSAPAVASGIVVVQTLDGKVLGLQAQSGTVEWRYAANMPVLTLRGTSSPVVSADTVIAALDNGKLVGLGLYDGVLRWEQRVAVAQGTSELERVIDIDGVPVVRGDLVFAASYQGRVAALSRDGGRGLWARDASTHHSVAVGAGNVYLSGADGTVSAFNVRDGQVLWSNDQLLRRQLSGPAFLDDTIVVGDLDGYLHLLDPVSGRLLGREKVGGDPLRIPLQAESGVLYVLGDDGKLTALRVVTSG</sequence>
<comment type="subcellular location">
    <subcellularLocation>
        <location evidence="4">Cell outer membrane</location>
        <topology evidence="4">Lipid-anchor</topology>
    </subcellularLocation>
</comment>
<evidence type="ECO:0000256" key="3">
    <source>
        <dbReference type="ARBA" id="ARBA00023237"/>
    </source>
</evidence>
<keyword evidence="4" id="KW-0449">Lipoprotein</keyword>
<dbReference type="InterPro" id="IPR011047">
    <property type="entry name" value="Quinoprotein_ADH-like_sf"/>
</dbReference>
<gene>
    <name evidence="4 6" type="primary">bamB</name>
    <name evidence="6" type="ORF">MNKW57_17210</name>
</gene>
<dbReference type="NCBIfam" id="TIGR03300">
    <property type="entry name" value="assembly_YfgL"/>
    <property type="match status" value="1"/>
</dbReference>
<proteinExistence type="inferred from homology"/>
<dbReference type="EMBL" id="BSYJ01000003">
    <property type="protein sequence ID" value="GMG87400.1"/>
    <property type="molecule type" value="Genomic_DNA"/>
</dbReference>
<dbReference type="HAMAP" id="MF_00923">
    <property type="entry name" value="OM_assembly_BamB"/>
    <property type="match status" value="1"/>
</dbReference>
<keyword evidence="1 4" id="KW-0732">Signal</keyword>
<keyword evidence="7" id="KW-1185">Reference proteome</keyword>
<dbReference type="PANTHER" id="PTHR34512:SF30">
    <property type="entry name" value="OUTER MEMBRANE PROTEIN ASSEMBLY FACTOR BAMB"/>
    <property type="match status" value="1"/>
</dbReference>
<evidence type="ECO:0000313" key="7">
    <source>
        <dbReference type="Proteomes" id="UP001224392"/>
    </source>
</evidence>